<dbReference type="EMBL" id="MN738756">
    <property type="protein sequence ID" value="QHS83461.1"/>
    <property type="molecule type" value="Genomic_DNA"/>
</dbReference>
<reference evidence="1" key="1">
    <citation type="journal article" date="2020" name="Nature">
        <title>Giant virus diversity and host interactions through global metagenomics.</title>
        <authorList>
            <person name="Schulz F."/>
            <person name="Roux S."/>
            <person name="Paez-Espino D."/>
            <person name="Jungbluth S."/>
            <person name="Walsh D.A."/>
            <person name="Denef V.J."/>
            <person name="McMahon K.D."/>
            <person name="Konstantinidis K.T."/>
            <person name="Eloe-Fadrosh E.A."/>
            <person name="Kyrpides N.C."/>
            <person name="Woyke T."/>
        </authorList>
    </citation>
    <scope>NUCLEOTIDE SEQUENCE</scope>
    <source>
        <strain evidence="1">GVMAG-S-ERX555943-30</strain>
    </source>
</reference>
<dbReference type="AlphaFoldDB" id="A0A6C0AW03"/>
<sequence>MPSFLPKGLKQQITEKYYELMKDYMDTQLFTELIYVKNHFYLGLHCIHRIFEYILFKTKNIDKAFYSAQQGSYYYLEYLQQIYTNNLHDTMKSKDIVLFVLKKTVGEAYDSMNSENPTSEFSSSICNIMTLDGEMVSINYTEWINFFPKIEVLNKVLLYWDQHDWTWKQRIQLFESHYSKFLDCIEKSDLAFMFLGSLQETHSFSFDNYNELVSAFLHNTEKMRRNRSGSITEDEKEEWFILKLHVHKEEIQKKITAGHMKELVRWLFSDV</sequence>
<name>A0A6C0AW03_9ZZZZ</name>
<accession>A0A6C0AW03</accession>
<proteinExistence type="predicted"/>
<organism evidence="1">
    <name type="scientific">viral metagenome</name>
    <dbReference type="NCBI Taxonomy" id="1070528"/>
    <lineage>
        <taxon>unclassified sequences</taxon>
        <taxon>metagenomes</taxon>
        <taxon>organismal metagenomes</taxon>
    </lineage>
</organism>
<protein>
    <submittedName>
        <fullName evidence="1">Uncharacterized protein</fullName>
    </submittedName>
</protein>
<evidence type="ECO:0000313" key="1">
    <source>
        <dbReference type="EMBL" id="QHS83461.1"/>
    </source>
</evidence>